<reference evidence="4" key="1">
    <citation type="submission" date="2016-10" db="EMBL/GenBank/DDBJ databases">
        <authorList>
            <person name="Varghese N."/>
            <person name="Submissions S."/>
        </authorList>
    </citation>
    <scope>NUCLEOTIDE SEQUENCE [LARGE SCALE GENOMIC DNA]</scope>
    <source>
        <strain evidence="4">Nm44</strain>
    </source>
</reference>
<dbReference type="PANTHER" id="PTHR24074">
    <property type="entry name" value="CO-CHAPERONE PROTEIN DJLA"/>
    <property type="match status" value="1"/>
</dbReference>
<dbReference type="PRINTS" id="PR00625">
    <property type="entry name" value="JDOMAIN"/>
</dbReference>
<organism evidence="3 4">
    <name type="scientific">Nitrosomonas communis</name>
    <dbReference type="NCBI Taxonomy" id="44574"/>
    <lineage>
        <taxon>Bacteria</taxon>
        <taxon>Pseudomonadati</taxon>
        <taxon>Pseudomonadota</taxon>
        <taxon>Betaproteobacteria</taxon>
        <taxon>Nitrosomonadales</taxon>
        <taxon>Nitrosomonadaceae</taxon>
        <taxon>Nitrosomonas</taxon>
    </lineage>
</organism>
<dbReference type="PROSITE" id="PS50076">
    <property type="entry name" value="DNAJ_2"/>
    <property type="match status" value="1"/>
</dbReference>
<evidence type="ECO:0000313" key="3">
    <source>
        <dbReference type="EMBL" id="SFN30572.1"/>
    </source>
</evidence>
<feature type="domain" description="J" evidence="2">
    <location>
        <begin position="41"/>
        <end position="106"/>
    </location>
</feature>
<proteinExistence type="predicted"/>
<dbReference type="Gene3D" id="1.10.287.110">
    <property type="entry name" value="DnaJ domain"/>
    <property type="match status" value="1"/>
</dbReference>
<dbReference type="Pfam" id="PF00226">
    <property type="entry name" value="DnaJ"/>
    <property type="match status" value="1"/>
</dbReference>
<dbReference type="InterPro" id="IPR050817">
    <property type="entry name" value="DjlA_DnaK_co-chaperone"/>
</dbReference>
<sequence length="190" mass="21493">AIRQTEAKLREYGSHSVWISVATYVKCQQTLGSARMAKLHTHYDNLKVARNAPLKVIRAAYKRLSQKFHPDKNPGNAEAARIMAIINTSYKVLSDPDKRREHDEWIARMEAANSINRQTHRTSPSATQYTTAQYSAHSSGNTFLLNLFLPIFNPIKGIVIWTFFYAIGISILIGSIWLIDSAIDLFRGKS</sequence>
<evidence type="ECO:0000313" key="4">
    <source>
        <dbReference type="Proteomes" id="UP000183287"/>
    </source>
</evidence>
<name>A0A1I4XXN4_9PROT</name>
<dbReference type="EMBL" id="FOUB01000192">
    <property type="protein sequence ID" value="SFN30572.1"/>
    <property type="molecule type" value="Genomic_DNA"/>
</dbReference>
<dbReference type="SUPFAM" id="SSF46565">
    <property type="entry name" value="Chaperone J-domain"/>
    <property type="match status" value="1"/>
</dbReference>
<dbReference type="SMART" id="SM00271">
    <property type="entry name" value="DnaJ"/>
    <property type="match status" value="1"/>
</dbReference>
<keyword evidence="1" id="KW-1133">Transmembrane helix</keyword>
<evidence type="ECO:0000256" key="1">
    <source>
        <dbReference type="SAM" id="Phobius"/>
    </source>
</evidence>
<keyword evidence="1" id="KW-0472">Membrane</keyword>
<dbReference type="Proteomes" id="UP000183287">
    <property type="component" value="Unassembled WGS sequence"/>
</dbReference>
<dbReference type="STRING" id="44574.AAW31_02495"/>
<keyword evidence="4" id="KW-1185">Reference proteome</keyword>
<dbReference type="AlphaFoldDB" id="A0A1I4XXN4"/>
<keyword evidence="1" id="KW-0812">Transmembrane</keyword>
<dbReference type="InterPro" id="IPR036869">
    <property type="entry name" value="J_dom_sf"/>
</dbReference>
<dbReference type="InterPro" id="IPR001623">
    <property type="entry name" value="DnaJ_domain"/>
</dbReference>
<accession>A0A1I4XXN4</accession>
<gene>
    <name evidence="3" type="ORF">SAMN05421863_11921</name>
</gene>
<evidence type="ECO:0000259" key="2">
    <source>
        <dbReference type="PROSITE" id="PS50076"/>
    </source>
</evidence>
<protein>
    <submittedName>
        <fullName evidence="3">DnaJ domain-containing protein</fullName>
    </submittedName>
</protein>
<feature type="non-terminal residue" evidence="3">
    <location>
        <position position="1"/>
    </location>
</feature>
<dbReference type="CDD" id="cd06257">
    <property type="entry name" value="DnaJ"/>
    <property type="match status" value="1"/>
</dbReference>
<feature type="transmembrane region" description="Helical" evidence="1">
    <location>
        <begin position="158"/>
        <end position="179"/>
    </location>
</feature>